<dbReference type="Proteomes" id="UP000515160">
    <property type="component" value="Chromosome 3"/>
</dbReference>
<keyword evidence="3 8" id="KW-0812">Transmembrane</keyword>
<feature type="transmembrane region" description="Helical" evidence="8">
    <location>
        <begin position="102"/>
        <end position="126"/>
    </location>
</feature>
<evidence type="ECO:0000256" key="6">
    <source>
        <dbReference type="ARBA" id="ARBA00023180"/>
    </source>
</evidence>
<dbReference type="OrthoDB" id="6229420at2759"/>
<proteinExistence type="inferred from homology"/>
<reference evidence="10" key="1">
    <citation type="submission" date="2025-08" db="UniProtKB">
        <authorList>
            <consortium name="RefSeq"/>
        </authorList>
    </citation>
    <scope>IDENTIFICATION</scope>
    <source>
        <strain evidence="10">15112-1751.03</strain>
        <tissue evidence="10">Whole Adult</tissue>
    </source>
</reference>
<comment type="similarity">
    <text evidence="2">Belongs to the prominin family.</text>
</comment>
<keyword evidence="9" id="KW-1185">Reference proteome</keyword>
<accession>A0A6P8WY57</accession>
<name>A0A6P8WY57_DROAB</name>
<organism evidence="9 10">
    <name type="scientific">Drosophila albomicans</name>
    <name type="common">Fruit fly</name>
    <dbReference type="NCBI Taxonomy" id="7291"/>
    <lineage>
        <taxon>Eukaryota</taxon>
        <taxon>Metazoa</taxon>
        <taxon>Ecdysozoa</taxon>
        <taxon>Arthropoda</taxon>
        <taxon>Hexapoda</taxon>
        <taxon>Insecta</taxon>
        <taxon>Pterygota</taxon>
        <taxon>Neoptera</taxon>
        <taxon>Endopterygota</taxon>
        <taxon>Diptera</taxon>
        <taxon>Brachycera</taxon>
        <taxon>Muscomorpha</taxon>
        <taxon>Ephydroidea</taxon>
        <taxon>Drosophilidae</taxon>
        <taxon>Drosophila</taxon>
    </lineage>
</organism>
<evidence type="ECO:0000256" key="7">
    <source>
        <dbReference type="SAM" id="MobiDB-lite"/>
    </source>
</evidence>
<dbReference type="AlphaFoldDB" id="A0A6P8WY57"/>
<keyword evidence="4 8" id="KW-1133">Transmembrane helix</keyword>
<evidence type="ECO:0000256" key="1">
    <source>
        <dbReference type="ARBA" id="ARBA00004141"/>
    </source>
</evidence>
<evidence type="ECO:0000256" key="4">
    <source>
        <dbReference type="ARBA" id="ARBA00022989"/>
    </source>
</evidence>
<evidence type="ECO:0000256" key="3">
    <source>
        <dbReference type="ARBA" id="ARBA00022692"/>
    </source>
</evidence>
<dbReference type="GeneID" id="117569511"/>
<feature type="transmembrane region" description="Helical" evidence="8">
    <location>
        <begin position="372"/>
        <end position="392"/>
    </location>
</feature>
<keyword evidence="5 8" id="KW-0472">Membrane</keyword>
<feature type="transmembrane region" description="Helical" evidence="8">
    <location>
        <begin position="138"/>
        <end position="166"/>
    </location>
</feature>
<dbReference type="PANTHER" id="PTHR22730">
    <property type="entry name" value="PROMININ PROM PROTEIN"/>
    <property type="match status" value="1"/>
</dbReference>
<comment type="subcellular location">
    <subcellularLocation>
        <location evidence="1">Membrane</location>
        <topology evidence="1">Multi-pass membrane protein</topology>
    </subcellularLocation>
</comment>
<evidence type="ECO:0000256" key="2">
    <source>
        <dbReference type="ARBA" id="ARBA00006058"/>
    </source>
</evidence>
<feature type="transmembrane region" description="Helical" evidence="8">
    <location>
        <begin position="464"/>
        <end position="482"/>
    </location>
</feature>
<protein>
    <submittedName>
        <fullName evidence="10">Prominin-like protein isoform X2</fullName>
    </submittedName>
</protein>
<dbReference type="PANTHER" id="PTHR22730:SF1">
    <property type="entry name" value="PROMININ-LIKE PROTEIN"/>
    <property type="match status" value="1"/>
</dbReference>
<dbReference type="Pfam" id="PF05478">
    <property type="entry name" value="Prominin"/>
    <property type="match status" value="1"/>
</dbReference>
<sequence>MMPDTSVYVQGIEEIIANQYALIPKEAILRFQFISEAIKKNTDKIGPMILMDLGRGRDELLEHSVRIQNIIDAVISDLHINTWRTASSFEDIHDKTGKHRSIVNSIVCVMILLIAIVLFVGLISGFCFNRTNGVTCLLLGMILIFFCVSFIALVGLFHFVIGIITYHGGCAPFKDRDYNEIFRQLDALLDVSRYVPNLDPDQVTPPPLRVSNAIAACEAHQTIFQVLLENRIFDINQFQTMTILKTGTFDPVEDDSDFSKAVLLTTDEIEKLDQLSKGNLSTYRSDYYLENICKDFTPIILGGSSDDHSGYLASQIRLLCKDLLNTHTNAFRTRAALYTHARDLDKYQIAFVKPITAAYENLKIRLAKIDKLITYHALSFGVGITTLVNDVIQAQLFIRERGKEFISSILTNLTSHAHEEVEMYLDKLVFDCNSKIGLCEPLAYIYYRSVGEICGRLVDPINGFWFGVLPCAILMVPALYIAHRLICLFKKHPLYTGGGHFAEMGRSCPVCTGIAQVAQPIIPQFVGAPGLIERENAGDVLQLENSSIDETTTEEDMQRAISKRKRD</sequence>
<dbReference type="GO" id="GO:0016020">
    <property type="term" value="C:membrane"/>
    <property type="evidence" value="ECO:0007669"/>
    <property type="project" value="UniProtKB-SubCell"/>
</dbReference>
<gene>
    <name evidence="10" type="primary">LOC117569511</name>
</gene>
<dbReference type="InterPro" id="IPR008795">
    <property type="entry name" value="Prominin"/>
</dbReference>
<feature type="region of interest" description="Disordered" evidence="7">
    <location>
        <begin position="546"/>
        <end position="567"/>
    </location>
</feature>
<evidence type="ECO:0000313" key="10">
    <source>
        <dbReference type="RefSeq" id="XP_034106589.2"/>
    </source>
</evidence>
<evidence type="ECO:0000256" key="5">
    <source>
        <dbReference type="ARBA" id="ARBA00023136"/>
    </source>
</evidence>
<evidence type="ECO:0000256" key="8">
    <source>
        <dbReference type="SAM" id="Phobius"/>
    </source>
</evidence>
<evidence type="ECO:0000313" key="9">
    <source>
        <dbReference type="Proteomes" id="UP000515160"/>
    </source>
</evidence>
<keyword evidence="6" id="KW-0325">Glycoprotein</keyword>
<dbReference type="RefSeq" id="XP_034106589.2">
    <property type="nucleotide sequence ID" value="XM_034250698.2"/>
</dbReference>